<evidence type="ECO:0000259" key="6">
    <source>
        <dbReference type="Pfam" id="PF00535"/>
    </source>
</evidence>
<accession>A0A2T7GAC9</accession>
<keyword evidence="2" id="KW-1003">Cell membrane</keyword>
<dbReference type="NCBIfam" id="TIGR04283">
    <property type="entry name" value="glyco_like_mftF"/>
    <property type="match status" value="1"/>
</dbReference>
<organism evidence="7 8">
    <name type="scientific">Pelagivirga sediminicola</name>
    <dbReference type="NCBI Taxonomy" id="2170575"/>
    <lineage>
        <taxon>Bacteria</taxon>
        <taxon>Pseudomonadati</taxon>
        <taxon>Pseudomonadota</taxon>
        <taxon>Alphaproteobacteria</taxon>
        <taxon>Rhodobacterales</taxon>
        <taxon>Paracoccaceae</taxon>
        <taxon>Pelagivirga</taxon>
    </lineage>
</organism>
<keyword evidence="5" id="KW-0472">Membrane</keyword>
<dbReference type="GO" id="GO:0016757">
    <property type="term" value="F:glycosyltransferase activity"/>
    <property type="evidence" value="ECO:0007669"/>
    <property type="project" value="UniProtKB-KW"/>
</dbReference>
<dbReference type="InterPro" id="IPR026461">
    <property type="entry name" value="Trfase_2_rSAM/seldom_assoc"/>
</dbReference>
<comment type="caution">
    <text evidence="7">The sequence shown here is derived from an EMBL/GenBank/DDBJ whole genome shotgun (WGS) entry which is preliminary data.</text>
</comment>
<evidence type="ECO:0000256" key="4">
    <source>
        <dbReference type="ARBA" id="ARBA00022679"/>
    </source>
</evidence>
<dbReference type="GO" id="GO:0005886">
    <property type="term" value="C:plasma membrane"/>
    <property type="evidence" value="ECO:0007669"/>
    <property type="project" value="UniProtKB-SubCell"/>
</dbReference>
<dbReference type="InterPro" id="IPR001173">
    <property type="entry name" value="Glyco_trans_2-like"/>
</dbReference>
<sequence>MRARLSVIVPVLDAEEPLPALLQGLMAGVEAGLIRELILTDGGSRDGTRRIAEAAGAIWVTGPASRGGQLRRGVAAAGGAWLLVLHADTVLPEGWVQAALAQMADGRPGYFRLSFDARGAAPWVVAAWANLRARLFRLPYGDQGLLISRAEYDAAGGYPDIPLMEDVALARRLGRRLRMMPLAVQSSAARYLRDGWLRRGARNLWLLARYLMGADPDALRKRY</sequence>
<dbReference type="RefSeq" id="WP_108691353.1">
    <property type="nucleotide sequence ID" value="NZ_QCYH01000002.1"/>
</dbReference>
<dbReference type="AlphaFoldDB" id="A0A2T7GAC9"/>
<evidence type="ECO:0000256" key="3">
    <source>
        <dbReference type="ARBA" id="ARBA00022676"/>
    </source>
</evidence>
<dbReference type="PANTHER" id="PTHR43646:SF2">
    <property type="entry name" value="GLYCOSYLTRANSFERASE 2-LIKE DOMAIN-CONTAINING PROTEIN"/>
    <property type="match status" value="1"/>
</dbReference>
<keyword evidence="4 7" id="KW-0808">Transferase</keyword>
<feature type="domain" description="Glycosyltransferase 2-like" evidence="6">
    <location>
        <begin position="6"/>
        <end position="118"/>
    </location>
</feature>
<comment type="subcellular location">
    <subcellularLocation>
        <location evidence="1">Cell membrane</location>
    </subcellularLocation>
</comment>
<dbReference type="InterPro" id="IPR029044">
    <property type="entry name" value="Nucleotide-diphossugar_trans"/>
</dbReference>
<protein>
    <submittedName>
        <fullName evidence="7">Glycosyl transferase</fullName>
    </submittedName>
</protein>
<evidence type="ECO:0000313" key="7">
    <source>
        <dbReference type="EMBL" id="PVA11380.1"/>
    </source>
</evidence>
<evidence type="ECO:0000313" key="8">
    <source>
        <dbReference type="Proteomes" id="UP000244446"/>
    </source>
</evidence>
<dbReference type="CDD" id="cd02522">
    <property type="entry name" value="GT_2_like_a"/>
    <property type="match status" value="1"/>
</dbReference>
<name>A0A2T7GAC9_9RHOB</name>
<dbReference type="SUPFAM" id="SSF53448">
    <property type="entry name" value="Nucleotide-diphospho-sugar transferases"/>
    <property type="match status" value="1"/>
</dbReference>
<dbReference type="PANTHER" id="PTHR43646">
    <property type="entry name" value="GLYCOSYLTRANSFERASE"/>
    <property type="match status" value="1"/>
</dbReference>
<dbReference type="Proteomes" id="UP000244446">
    <property type="component" value="Unassembled WGS sequence"/>
</dbReference>
<evidence type="ECO:0000256" key="1">
    <source>
        <dbReference type="ARBA" id="ARBA00004236"/>
    </source>
</evidence>
<dbReference type="Pfam" id="PF00535">
    <property type="entry name" value="Glycos_transf_2"/>
    <property type="match status" value="1"/>
</dbReference>
<dbReference type="OrthoDB" id="5291101at2"/>
<evidence type="ECO:0000256" key="5">
    <source>
        <dbReference type="ARBA" id="ARBA00023136"/>
    </source>
</evidence>
<evidence type="ECO:0000256" key="2">
    <source>
        <dbReference type="ARBA" id="ARBA00022475"/>
    </source>
</evidence>
<reference evidence="7 8" key="1">
    <citation type="submission" date="2018-04" db="EMBL/GenBank/DDBJ databases">
        <title>Pelagivirga bohaiensis gen. nov., sp. nov., a bacterium isolated from the Bohai Sea.</title>
        <authorList>
            <person name="Ji X."/>
        </authorList>
    </citation>
    <scope>NUCLEOTIDE SEQUENCE [LARGE SCALE GENOMIC DNA]</scope>
    <source>
        <strain evidence="7 8">BH-SD19</strain>
    </source>
</reference>
<keyword evidence="3" id="KW-0328">Glycosyltransferase</keyword>
<gene>
    <name evidence="7" type="ORF">DC366_05070</name>
</gene>
<dbReference type="EMBL" id="QCYH01000002">
    <property type="protein sequence ID" value="PVA11380.1"/>
    <property type="molecule type" value="Genomic_DNA"/>
</dbReference>
<proteinExistence type="predicted"/>
<dbReference type="Gene3D" id="3.90.550.10">
    <property type="entry name" value="Spore Coat Polysaccharide Biosynthesis Protein SpsA, Chain A"/>
    <property type="match status" value="1"/>
</dbReference>
<keyword evidence="8" id="KW-1185">Reference proteome</keyword>